<evidence type="ECO:0000313" key="7">
    <source>
        <dbReference type="EMBL" id="MDC3988135.1"/>
    </source>
</evidence>
<dbReference type="AlphaFoldDB" id="A0A9X3XEV0"/>
<feature type="region of interest" description="Disordered" evidence="5">
    <location>
        <begin position="292"/>
        <end position="327"/>
    </location>
</feature>
<feature type="domain" description="RNA polymerase sigma factor 70 region 4 type 2" evidence="6">
    <location>
        <begin position="92"/>
        <end position="143"/>
    </location>
</feature>
<name>A0A9X3XEV0_9BACT</name>
<evidence type="ECO:0000256" key="4">
    <source>
        <dbReference type="ARBA" id="ARBA00023163"/>
    </source>
</evidence>
<keyword evidence="1" id="KW-0805">Transcription regulation</keyword>
<reference evidence="7 8" key="1">
    <citation type="submission" date="2021-04" db="EMBL/GenBank/DDBJ databases">
        <title>Genome analysis of Polyangium sp.</title>
        <authorList>
            <person name="Li Y."/>
            <person name="Wang J."/>
        </authorList>
    </citation>
    <scope>NUCLEOTIDE SEQUENCE [LARGE SCALE GENOMIC DNA]</scope>
    <source>
        <strain evidence="7 8">SDU14</strain>
    </source>
</reference>
<evidence type="ECO:0000256" key="3">
    <source>
        <dbReference type="ARBA" id="ARBA00023125"/>
    </source>
</evidence>
<evidence type="ECO:0000256" key="1">
    <source>
        <dbReference type="ARBA" id="ARBA00023015"/>
    </source>
</evidence>
<evidence type="ECO:0000259" key="6">
    <source>
        <dbReference type="Pfam" id="PF08281"/>
    </source>
</evidence>
<dbReference type="PANTHER" id="PTHR43133:SF8">
    <property type="entry name" value="RNA POLYMERASE SIGMA FACTOR HI_1459-RELATED"/>
    <property type="match status" value="1"/>
</dbReference>
<proteinExistence type="predicted"/>
<sequence>MRARARKAGIPHIDIDDVVGEALLVACKEDEPRPPPECEERVVAWLLELVDWQVMAYWTRRARRSREILWPDPDAEELVADSRDHGSVIEARQQIELALKEVPAHVAEVVVARCAYGMRLSEFACETGISKNTVSSWFQRGEQAFREALVSLDKPKRRRGMVPLFLPFGDWLQSALRGLGRALESMFSKLVSGLVAGAAVVAFTPSSLDATAGELGQADMSVAQREPHRVEARRFHQRPGTADVIPKAADVSMRSSPPRPTPKQGERATKGTRPSPDPGLLILLAAKSALQQGTPGKAQALLEADAANHPDSANQRERDMLRALAQP</sequence>
<feature type="region of interest" description="Disordered" evidence="5">
    <location>
        <begin position="231"/>
        <end position="280"/>
    </location>
</feature>
<dbReference type="PANTHER" id="PTHR43133">
    <property type="entry name" value="RNA POLYMERASE ECF-TYPE SIGMA FACTO"/>
    <property type="match status" value="1"/>
</dbReference>
<dbReference type="Pfam" id="PF08281">
    <property type="entry name" value="Sigma70_r4_2"/>
    <property type="match status" value="1"/>
</dbReference>
<evidence type="ECO:0000256" key="2">
    <source>
        <dbReference type="ARBA" id="ARBA00023082"/>
    </source>
</evidence>
<dbReference type="InterPro" id="IPR013249">
    <property type="entry name" value="RNA_pol_sigma70_r4_t2"/>
</dbReference>
<dbReference type="GO" id="GO:0003677">
    <property type="term" value="F:DNA binding"/>
    <property type="evidence" value="ECO:0007669"/>
    <property type="project" value="UniProtKB-KW"/>
</dbReference>
<keyword evidence="3" id="KW-0238">DNA-binding</keyword>
<accession>A0A9X3XEV0</accession>
<dbReference type="GO" id="GO:0006352">
    <property type="term" value="P:DNA-templated transcription initiation"/>
    <property type="evidence" value="ECO:0007669"/>
    <property type="project" value="InterPro"/>
</dbReference>
<evidence type="ECO:0000313" key="8">
    <source>
        <dbReference type="Proteomes" id="UP001151081"/>
    </source>
</evidence>
<gene>
    <name evidence="7" type="ORF">KEG57_47145</name>
</gene>
<dbReference type="Proteomes" id="UP001151081">
    <property type="component" value="Unassembled WGS sequence"/>
</dbReference>
<dbReference type="Gene3D" id="1.10.10.10">
    <property type="entry name" value="Winged helix-like DNA-binding domain superfamily/Winged helix DNA-binding domain"/>
    <property type="match status" value="1"/>
</dbReference>
<organism evidence="7 8">
    <name type="scientific">Polyangium jinanense</name>
    <dbReference type="NCBI Taxonomy" id="2829994"/>
    <lineage>
        <taxon>Bacteria</taxon>
        <taxon>Pseudomonadati</taxon>
        <taxon>Myxococcota</taxon>
        <taxon>Polyangia</taxon>
        <taxon>Polyangiales</taxon>
        <taxon>Polyangiaceae</taxon>
        <taxon>Polyangium</taxon>
    </lineage>
</organism>
<keyword evidence="2" id="KW-0731">Sigma factor</keyword>
<dbReference type="InterPro" id="IPR036388">
    <property type="entry name" value="WH-like_DNA-bd_sf"/>
</dbReference>
<dbReference type="InterPro" id="IPR039425">
    <property type="entry name" value="RNA_pol_sigma-70-like"/>
</dbReference>
<evidence type="ECO:0000256" key="5">
    <source>
        <dbReference type="SAM" id="MobiDB-lite"/>
    </source>
</evidence>
<dbReference type="SUPFAM" id="SSF88659">
    <property type="entry name" value="Sigma3 and sigma4 domains of RNA polymerase sigma factors"/>
    <property type="match status" value="1"/>
</dbReference>
<dbReference type="InterPro" id="IPR013324">
    <property type="entry name" value="RNA_pol_sigma_r3/r4-like"/>
</dbReference>
<dbReference type="GO" id="GO:0016987">
    <property type="term" value="F:sigma factor activity"/>
    <property type="evidence" value="ECO:0007669"/>
    <property type="project" value="UniProtKB-KW"/>
</dbReference>
<dbReference type="EMBL" id="JAGTJJ010000065">
    <property type="protein sequence ID" value="MDC3988135.1"/>
    <property type="molecule type" value="Genomic_DNA"/>
</dbReference>
<dbReference type="RefSeq" id="WP_272423399.1">
    <property type="nucleotide sequence ID" value="NZ_JAGTJJ010000065.1"/>
</dbReference>
<comment type="caution">
    <text evidence="7">The sequence shown here is derived from an EMBL/GenBank/DDBJ whole genome shotgun (WGS) entry which is preliminary data.</text>
</comment>
<protein>
    <submittedName>
        <fullName evidence="7">Sigma-70 family RNA polymerase sigma factor</fullName>
    </submittedName>
</protein>
<keyword evidence="4" id="KW-0804">Transcription</keyword>
<keyword evidence="8" id="KW-1185">Reference proteome</keyword>